<organism evidence="2 3">
    <name type="scientific">Pseudocercospora eumusae</name>
    <dbReference type="NCBI Taxonomy" id="321146"/>
    <lineage>
        <taxon>Eukaryota</taxon>
        <taxon>Fungi</taxon>
        <taxon>Dikarya</taxon>
        <taxon>Ascomycota</taxon>
        <taxon>Pezizomycotina</taxon>
        <taxon>Dothideomycetes</taxon>
        <taxon>Dothideomycetidae</taxon>
        <taxon>Mycosphaerellales</taxon>
        <taxon>Mycosphaerellaceae</taxon>
        <taxon>Pseudocercospora</taxon>
    </lineage>
</organism>
<accession>A0A139HUM0</accession>
<evidence type="ECO:0000256" key="1">
    <source>
        <dbReference type="SAM" id="MobiDB-lite"/>
    </source>
</evidence>
<name>A0A139HUM0_9PEZI</name>
<evidence type="ECO:0000313" key="2">
    <source>
        <dbReference type="EMBL" id="KXT06160.1"/>
    </source>
</evidence>
<dbReference type="Proteomes" id="UP000070133">
    <property type="component" value="Unassembled WGS sequence"/>
</dbReference>
<feature type="region of interest" description="Disordered" evidence="1">
    <location>
        <begin position="1"/>
        <end position="27"/>
    </location>
</feature>
<gene>
    <name evidence="2" type="ORF">AC578_1294</name>
</gene>
<proteinExistence type="predicted"/>
<protein>
    <submittedName>
        <fullName evidence="2">Uncharacterized protein</fullName>
    </submittedName>
</protein>
<sequence length="89" mass="10055">MSGEHSLRQQSPGKKRDHDQIVEPVSGSLWFSPPTRCQKRFKDSGLSLDSAFDREGGVEMVFGNELQIFEDDTIDDIPEREITNVFVGN</sequence>
<keyword evidence="3" id="KW-1185">Reference proteome</keyword>
<comment type="caution">
    <text evidence="2">The sequence shown here is derived from an EMBL/GenBank/DDBJ whole genome shotgun (WGS) entry which is preliminary data.</text>
</comment>
<dbReference type="EMBL" id="LFZN01000008">
    <property type="protein sequence ID" value="KXT06160.1"/>
    <property type="molecule type" value="Genomic_DNA"/>
</dbReference>
<evidence type="ECO:0000313" key="3">
    <source>
        <dbReference type="Proteomes" id="UP000070133"/>
    </source>
</evidence>
<reference evidence="2 3" key="1">
    <citation type="submission" date="2015-07" db="EMBL/GenBank/DDBJ databases">
        <title>Comparative genomics of the Sigatoka disease complex on banana suggests a link between parallel evolutionary changes in Pseudocercospora fijiensis and Pseudocercospora eumusae and increased virulence on the banana host.</title>
        <authorList>
            <person name="Chang T.-C."/>
            <person name="Salvucci A."/>
            <person name="Crous P.W."/>
            <person name="Stergiopoulos I."/>
        </authorList>
    </citation>
    <scope>NUCLEOTIDE SEQUENCE [LARGE SCALE GENOMIC DNA]</scope>
    <source>
        <strain evidence="2 3">CBS 114824</strain>
    </source>
</reference>
<dbReference type="AlphaFoldDB" id="A0A139HUM0"/>